<dbReference type="RefSeq" id="WP_121940992.1">
    <property type="nucleotide sequence ID" value="NZ_CP137846.1"/>
</dbReference>
<sequence length="231" mass="27201">MKKHWNLLFLNSLILLPAPLIAASCNKKDNSEQKLEIAKNVIADKIFEYKLTKTKIITNNKNVENFTFQFAVGKFEKLKARYSDYLIFDVFPFHKIKAGEIKQNYHEIKKDFVAAIILSKEAAKQIGIINDIGPDWKEQLKSLKIGKLHTAKYRHWDFSEEKQKLTFYNNSYIVYKKDEKIEFRFSDISFLLNKNISEKLNFRVDLVFSDDNNNVSYSHLCYDINLENIIE</sequence>
<gene>
    <name evidence="2" type="ORF">JN00_0552</name>
</gene>
<dbReference type="Proteomes" id="UP000267246">
    <property type="component" value="Unassembled WGS sequence"/>
</dbReference>
<keyword evidence="3" id="KW-1185">Reference proteome</keyword>
<reference evidence="2 3" key="1">
    <citation type="submission" date="2018-10" db="EMBL/GenBank/DDBJ databases">
        <title>Genomic Encyclopedia of Archaeal and Bacterial Type Strains, Phase II (KMG-II): from individual species to whole genera.</title>
        <authorList>
            <person name="Goeker M."/>
        </authorList>
    </citation>
    <scope>NUCLEOTIDE SEQUENCE [LARGE SCALE GENOMIC DNA]</scope>
    <source>
        <strain evidence="2 3">ATCC 29870</strain>
    </source>
</reference>
<name>A0A3M0AE56_9BACT</name>
<feature type="signal peptide" evidence="1">
    <location>
        <begin position="1"/>
        <end position="22"/>
    </location>
</feature>
<keyword evidence="1" id="KW-0732">Signal</keyword>
<dbReference type="AlphaFoldDB" id="A0A3M0AE56"/>
<feature type="chain" id="PRO_5018196667" description="Lipoprotein" evidence="1">
    <location>
        <begin position="23"/>
        <end position="231"/>
    </location>
</feature>
<proteinExistence type="predicted"/>
<accession>A0A3M0AE56</accession>
<evidence type="ECO:0000313" key="3">
    <source>
        <dbReference type="Proteomes" id="UP000267246"/>
    </source>
</evidence>
<dbReference type="EMBL" id="REFI01000011">
    <property type="protein sequence ID" value="RMA77442.1"/>
    <property type="molecule type" value="Genomic_DNA"/>
</dbReference>
<evidence type="ECO:0008006" key="4">
    <source>
        <dbReference type="Google" id="ProtNLM"/>
    </source>
</evidence>
<evidence type="ECO:0000256" key="1">
    <source>
        <dbReference type="SAM" id="SignalP"/>
    </source>
</evidence>
<comment type="caution">
    <text evidence="2">The sequence shown here is derived from an EMBL/GenBank/DDBJ whole genome shotgun (WGS) entry which is preliminary data.</text>
</comment>
<organism evidence="2 3">
    <name type="scientific">Metamycoplasma subdolum</name>
    <dbReference type="NCBI Taxonomy" id="92407"/>
    <lineage>
        <taxon>Bacteria</taxon>
        <taxon>Bacillati</taxon>
        <taxon>Mycoplasmatota</taxon>
        <taxon>Mycoplasmoidales</taxon>
        <taxon>Metamycoplasmataceae</taxon>
        <taxon>Metamycoplasma</taxon>
    </lineage>
</organism>
<evidence type="ECO:0000313" key="2">
    <source>
        <dbReference type="EMBL" id="RMA77442.1"/>
    </source>
</evidence>
<dbReference type="PROSITE" id="PS51257">
    <property type="entry name" value="PROKAR_LIPOPROTEIN"/>
    <property type="match status" value="1"/>
</dbReference>
<protein>
    <recommendedName>
        <fullName evidence="4">Lipoprotein</fullName>
    </recommendedName>
</protein>